<keyword evidence="3" id="KW-0808">Transferase</keyword>
<dbReference type="GO" id="GO:0004674">
    <property type="term" value="F:protein serine/threonine kinase activity"/>
    <property type="evidence" value="ECO:0007669"/>
    <property type="project" value="UniProtKB-KW"/>
</dbReference>
<evidence type="ECO:0000256" key="9">
    <source>
        <dbReference type="PROSITE-ProRule" id="PRU10141"/>
    </source>
</evidence>
<evidence type="ECO:0000256" key="1">
    <source>
        <dbReference type="ARBA" id="ARBA00012513"/>
    </source>
</evidence>
<evidence type="ECO:0000256" key="6">
    <source>
        <dbReference type="ARBA" id="ARBA00022840"/>
    </source>
</evidence>
<dbReference type="Gene3D" id="1.10.510.10">
    <property type="entry name" value="Transferase(Phosphotransferase) domain 1"/>
    <property type="match status" value="1"/>
</dbReference>
<evidence type="ECO:0000313" key="13">
    <source>
        <dbReference type="Proteomes" id="UP001526426"/>
    </source>
</evidence>
<keyword evidence="10" id="KW-0812">Transmembrane</keyword>
<dbReference type="EMBL" id="JAIHOM010000033">
    <property type="protein sequence ID" value="MCW6036316.1"/>
    <property type="molecule type" value="Genomic_DNA"/>
</dbReference>
<keyword evidence="5 12" id="KW-0418">Kinase</keyword>
<evidence type="ECO:0000256" key="4">
    <source>
        <dbReference type="ARBA" id="ARBA00022741"/>
    </source>
</evidence>
<dbReference type="Proteomes" id="UP001526426">
    <property type="component" value="Unassembled WGS sequence"/>
</dbReference>
<keyword evidence="10" id="KW-0472">Membrane</keyword>
<dbReference type="CDD" id="cd14014">
    <property type="entry name" value="STKc_PknB_like"/>
    <property type="match status" value="1"/>
</dbReference>
<dbReference type="InterPro" id="IPR000719">
    <property type="entry name" value="Prot_kinase_dom"/>
</dbReference>
<keyword evidence="13" id="KW-1185">Reference proteome</keyword>
<evidence type="ECO:0000313" key="12">
    <source>
        <dbReference type="EMBL" id="MCW6036316.1"/>
    </source>
</evidence>
<gene>
    <name evidence="12" type="ORF">K4A83_08525</name>
</gene>
<dbReference type="PANTHER" id="PTHR24363">
    <property type="entry name" value="SERINE/THREONINE PROTEIN KINASE"/>
    <property type="match status" value="1"/>
</dbReference>
<dbReference type="InterPro" id="IPR017441">
    <property type="entry name" value="Protein_kinase_ATP_BS"/>
</dbReference>
<evidence type="ECO:0000256" key="2">
    <source>
        <dbReference type="ARBA" id="ARBA00022527"/>
    </source>
</evidence>
<comment type="catalytic activity">
    <reaction evidence="8">
        <text>L-seryl-[protein] + ATP = O-phospho-L-seryl-[protein] + ADP + H(+)</text>
        <dbReference type="Rhea" id="RHEA:17989"/>
        <dbReference type="Rhea" id="RHEA-COMP:9863"/>
        <dbReference type="Rhea" id="RHEA-COMP:11604"/>
        <dbReference type="ChEBI" id="CHEBI:15378"/>
        <dbReference type="ChEBI" id="CHEBI:29999"/>
        <dbReference type="ChEBI" id="CHEBI:30616"/>
        <dbReference type="ChEBI" id="CHEBI:83421"/>
        <dbReference type="ChEBI" id="CHEBI:456216"/>
        <dbReference type="EC" id="2.7.11.1"/>
    </reaction>
</comment>
<reference evidence="12 13" key="1">
    <citation type="submission" date="2021-08" db="EMBL/GenBank/DDBJ databases">
        <title>Draft genome sequence of Spirulina subsalsa with high tolerance to salinity and hype-accumulation of phycocyanin.</title>
        <authorList>
            <person name="Pei H."/>
            <person name="Jiang L."/>
        </authorList>
    </citation>
    <scope>NUCLEOTIDE SEQUENCE [LARGE SCALE GENOMIC DNA]</scope>
    <source>
        <strain evidence="12 13">FACHB-351</strain>
    </source>
</reference>
<feature type="transmembrane region" description="Helical" evidence="10">
    <location>
        <begin position="313"/>
        <end position="334"/>
    </location>
</feature>
<keyword evidence="4 9" id="KW-0547">Nucleotide-binding</keyword>
<feature type="transmembrane region" description="Helical" evidence="10">
    <location>
        <begin position="530"/>
        <end position="555"/>
    </location>
</feature>
<dbReference type="InterPro" id="IPR011009">
    <property type="entry name" value="Kinase-like_dom_sf"/>
</dbReference>
<evidence type="ECO:0000256" key="10">
    <source>
        <dbReference type="SAM" id="Phobius"/>
    </source>
</evidence>
<comment type="catalytic activity">
    <reaction evidence="7">
        <text>L-threonyl-[protein] + ATP = O-phospho-L-threonyl-[protein] + ADP + H(+)</text>
        <dbReference type="Rhea" id="RHEA:46608"/>
        <dbReference type="Rhea" id="RHEA-COMP:11060"/>
        <dbReference type="Rhea" id="RHEA-COMP:11605"/>
        <dbReference type="ChEBI" id="CHEBI:15378"/>
        <dbReference type="ChEBI" id="CHEBI:30013"/>
        <dbReference type="ChEBI" id="CHEBI:30616"/>
        <dbReference type="ChEBI" id="CHEBI:61977"/>
        <dbReference type="ChEBI" id="CHEBI:456216"/>
        <dbReference type="EC" id="2.7.11.1"/>
    </reaction>
</comment>
<keyword evidence="6 9" id="KW-0067">ATP-binding</keyword>
<evidence type="ECO:0000256" key="8">
    <source>
        <dbReference type="ARBA" id="ARBA00048679"/>
    </source>
</evidence>
<dbReference type="PANTHER" id="PTHR24363:SF0">
    <property type="entry name" value="SERINE_THREONINE KINASE LIKE DOMAIN CONTAINING 1"/>
    <property type="match status" value="1"/>
</dbReference>
<proteinExistence type="predicted"/>
<protein>
    <recommendedName>
        <fullName evidence="1">non-specific serine/threonine protein kinase</fullName>
        <ecNumber evidence="1">2.7.11.1</ecNumber>
    </recommendedName>
</protein>
<evidence type="ECO:0000256" key="3">
    <source>
        <dbReference type="ARBA" id="ARBA00022679"/>
    </source>
</evidence>
<feature type="binding site" evidence="9">
    <location>
        <position position="45"/>
    </location>
    <ligand>
        <name>ATP</name>
        <dbReference type="ChEBI" id="CHEBI:30616"/>
    </ligand>
</feature>
<accession>A0ABT3L483</accession>
<evidence type="ECO:0000256" key="7">
    <source>
        <dbReference type="ARBA" id="ARBA00047899"/>
    </source>
</evidence>
<dbReference type="SMART" id="SM00220">
    <property type="entry name" value="S_TKc"/>
    <property type="match status" value="1"/>
</dbReference>
<feature type="domain" description="Protein kinase" evidence="11">
    <location>
        <begin position="16"/>
        <end position="291"/>
    </location>
</feature>
<sequence length="658" mass="75291">MMQGLHGQGEMIRDHYQIVTVLGQGSMGTTYAAVDVNTSQRVAIKVVSLRQASEWKTLELFEREARVLATLTHPNIPNYIEYFQVDTPEDRRFYLVQELVEGSSLEALIEQGWKPTEDEVKAIALQVLEILTYLHTLNPPVIHRDIKPQNLIQSKDGRIILVDFGAVQEVYRKTISRGGTLVGTFGYMAPEQFRGQTTYASDLYGLGTTLVYLLTRKIPADLPEKRMKIDFRSAITVSDSFGRWLDKMIEPALEDRFREAVSAQKALVDKLPITRTTTEQNIPKSINEVFLQKTPDLLKLYIPGNPWNLGSGLLFLLYVGWTIPASIILVLAILGESWGLGEFIFLFLCFILPAWGISCALWVSFRSLKGDNTLLKINRNRFQFRRQLLLFNEVIEGNTEFLEIERESDPAIPHLSSLSLNCSKRLGRLYIKSFGIKRLYNKPLKQKIAEGLDLAEKEWLAEELKSFLRDVKAKNLRPESQGSKVNLVKSSSSVGFSSNVLEYSRIQLTKTQDRLTIDVPSLIPREQTGFWLIFMAVLLFLSFPIFLFILIPFILIPLAVIRSNLFWSTFGSFHLEINPETFHLSWQYGSWSHHIKGKTEELQHASLSNTTMTVNEQPVKACALDSKNHHYLFGSWLKQDEKEILILEINRFLEETRR</sequence>
<dbReference type="EC" id="2.7.11.1" evidence="1"/>
<keyword evidence="10" id="KW-1133">Transmembrane helix</keyword>
<evidence type="ECO:0000256" key="5">
    <source>
        <dbReference type="ARBA" id="ARBA00022777"/>
    </source>
</evidence>
<dbReference type="SUPFAM" id="SSF56112">
    <property type="entry name" value="Protein kinase-like (PK-like)"/>
    <property type="match status" value="1"/>
</dbReference>
<keyword evidence="2 12" id="KW-0723">Serine/threonine-protein kinase</keyword>
<comment type="caution">
    <text evidence="12">The sequence shown here is derived from an EMBL/GenBank/DDBJ whole genome shotgun (WGS) entry which is preliminary data.</text>
</comment>
<dbReference type="PROSITE" id="PS50011">
    <property type="entry name" value="PROTEIN_KINASE_DOM"/>
    <property type="match status" value="1"/>
</dbReference>
<dbReference type="Pfam" id="PF00069">
    <property type="entry name" value="Pkinase"/>
    <property type="match status" value="1"/>
</dbReference>
<dbReference type="RefSeq" id="WP_265264070.1">
    <property type="nucleotide sequence ID" value="NZ_JAIHOM010000033.1"/>
</dbReference>
<feature type="transmembrane region" description="Helical" evidence="10">
    <location>
        <begin position="340"/>
        <end position="363"/>
    </location>
</feature>
<dbReference type="PROSITE" id="PS00107">
    <property type="entry name" value="PROTEIN_KINASE_ATP"/>
    <property type="match status" value="1"/>
</dbReference>
<evidence type="ECO:0000259" key="11">
    <source>
        <dbReference type="PROSITE" id="PS50011"/>
    </source>
</evidence>
<name>A0ABT3L483_9CYAN</name>
<organism evidence="12 13">
    <name type="scientific">Spirulina subsalsa FACHB-351</name>
    <dbReference type="NCBI Taxonomy" id="234711"/>
    <lineage>
        <taxon>Bacteria</taxon>
        <taxon>Bacillati</taxon>
        <taxon>Cyanobacteriota</taxon>
        <taxon>Cyanophyceae</taxon>
        <taxon>Spirulinales</taxon>
        <taxon>Spirulinaceae</taxon>
        <taxon>Spirulina</taxon>
    </lineage>
</organism>